<dbReference type="STRING" id="560819.SAMN05428998_101636"/>
<accession>A0A1Y6B713</accession>
<organism evidence="1 2">
    <name type="scientific">Tistlia consotensis USBA 355</name>
    <dbReference type="NCBI Taxonomy" id="560819"/>
    <lineage>
        <taxon>Bacteria</taxon>
        <taxon>Pseudomonadati</taxon>
        <taxon>Pseudomonadota</taxon>
        <taxon>Alphaproteobacteria</taxon>
        <taxon>Rhodospirillales</taxon>
        <taxon>Rhodovibrionaceae</taxon>
        <taxon>Tistlia</taxon>
    </lineage>
</organism>
<reference evidence="1 2" key="1">
    <citation type="submission" date="2017-04" db="EMBL/GenBank/DDBJ databases">
        <authorList>
            <person name="Afonso C.L."/>
            <person name="Miller P.J."/>
            <person name="Scott M.A."/>
            <person name="Spackman E."/>
            <person name="Goraichik I."/>
            <person name="Dimitrov K.M."/>
            <person name="Suarez D.L."/>
            <person name="Swayne D.E."/>
        </authorList>
    </citation>
    <scope>NUCLEOTIDE SEQUENCE [LARGE SCALE GENOMIC DNA]</scope>
    <source>
        <strain evidence="1 2">USBA 355</strain>
    </source>
</reference>
<proteinExistence type="predicted"/>
<protein>
    <submittedName>
        <fullName evidence="1">Uncharacterized protein</fullName>
    </submittedName>
</protein>
<dbReference type="RefSeq" id="WP_085120958.1">
    <property type="nucleotide sequence ID" value="NZ_FWZX01000001.1"/>
</dbReference>
<dbReference type="AlphaFoldDB" id="A0A1Y6B713"/>
<dbReference type="Proteomes" id="UP000192917">
    <property type="component" value="Unassembled WGS sequence"/>
</dbReference>
<gene>
    <name evidence="1" type="ORF">SAMN05428998_101636</name>
</gene>
<keyword evidence="2" id="KW-1185">Reference proteome</keyword>
<name>A0A1Y6B713_9PROT</name>
<sequence>MAQEDSALARTYRQLLADAGKALALAGSSVTIGGKPFRNAADAQTVAGALQSPTGTVVAAADAVAGCRATAADESALVGSALGLVEAAVTAVEAREKKRASQALGNAADLLAAARRQAQADATFLEGLRGLVARFESDLGAVESTPSDDLYDAFQEVEAAEDDLLVWAP</sequence>
<evidence type="ECO:0000313" key="1">
    <source>
        <dbReference type="EMBL" id="SME94030.1"/>
    </source>
</evidence>
<dbReference type="EMBL" id="FWZX01000001">
    <property type="protein sequence ID" value="SME94030.1"/>
    <property type="molecule type" value="Genomic_DNA"/>
</dbReference>
<evidence type="ECO:0000313" key="2">
    <source>
        <dbReference type="Proteomes" id="UP000192917"/>
    </source>
</evidence>